<dbReference type="PROSITE" id="PS01033">
    <property type="entry name" value="GLOBIN"/>
    <property type="match status" value="1"/>
</dbReference>
<dbReference type="GO" id="GO:0020037">
    <property type="term" value="F:heme binding"/>
    <property type="evidence" value="ECO:0007669"/>
    <property type="project" value="InterPro"/>
</dbReference>
<dbReference type="InterPro" id="IPR012292">
    <property type="entry name" value="Globin/Proto"/>
</dbReference>
<dbReference type="GO" id="GO:0009636">
    <property type="term" value="P:response to toxic substance"/>
    <property type="evidence" value="ECO:0007669"/>
    <property type="project" value="UniProtKB-KW"/>
</dbReference>
<evidence type="ECO:0000256" key="2">
    <source>
        <dbReference type="ARBA" id="ARBA00022723"/>
    </source>
</evidence>
<dbReference type="Gene3D" id="1.10.490.10">
    <property type="entry name" value="Globins"/>
    <property type="match status" value="1"/>
</dbReference>
<keyword evidence="3" id="KW-0408">Iron</keyword>
<name>A0A5J4Z8H3_PORPP</name>
<keyword evidence="1 4" id="KW-0349">Heme</keyword>
<gene>
    <name evidence="6" type="ORF">FVE85_7033</name>
</gene>
<dbReference type="SUPFAM" id="SSF46458">
    <property type="entry name" value="Globin-like"/>
    <property type="match status" value="1"/>
</dbReference>
<sequence length="360" mass="40640">MVAELAMSPAEIQALHESAKMLQGRGPEVATKLYDYFFEAHPELKFYFSTCFLGKKSGEDGKTQVTLMAKVMAHILFQLCINIDDLGKFSSDCERVSAKHVSRGIKPEFYPYFGDALIKGLKDVMGDDTEVLTVWRKAYDHITAVFAESEKRLTAEMRDQPGGWEGFRKFKVAEAKEEQDSRTVTSDEGDDEELEMKTVFYLEPVDGNKTLPIHHFGQYVCVRYHMNDTTTHRNYTLQAVENGKMIIAVKHMDETPTSKYMIENWKVGFEVETSCACDRAACLTLLINDNMTDGRCSYATCGNKRNYAPSETSSPCKPQDVVSMLWKCANERATLAEREARIVEGRCHGCADQAPSYLPT</sequence>
<evidence type="ECO:0000313" key="6">
    <source>
        <dbReference type="EMBL" id="KAA8499448.1"/>
    </source>
</evidence>
<keyword evidence="7" id="KW-1185">Reference proteome</keyword>
<dbReference type="GO" id="GO:0008941">
    <property type="term" value="F:nitric oxide dioxygenase NAD(P)H activity"/>
    <property type="evidence" value="ECO:0007669"/>
    <property type="project" value="TreeGrafter"/>
</dbReference>
<dbReference type="Proteomes" id="UP000324585">
    <property type="component" value="Unassembled WGS sequence"/>
</dbReference>
<evidence type="ECO:0000256" key="1">
    <source>
        <dbReference type="ARBA" id="ARBA00022617"/>
    </source>
</evidence>
<dbReference type="InterPro" id="IPR017938">
    <property type="entry name" value="Riboflavin_synthase-like_b-brl"/>
</dbReference>
<dbReference type="GO" id="GO:0046210">
    <property type="term" value="P:nitric oxide catabolic process"/>
    <property type="evidence" value="ECO:0007669"/>
    <property type="project" value="TreeGrafter"/>
</dbReference>
<dbReference type="GO" id="GO:0071949">
    <property type="term" value="F:FAD binding"/>
    <property type="evidence" value="ECO:0007669"/>
    <property type="project" value="TreeGrafter"/>
</dbReference>
<evidence type="ECO:0000256" key="3">
    <source>
        <dbReference type="ARBA" id="ARBA00023004"/>
    </source>
</evidence>
<dbReference type="InterPro" id="IPR009050">
    <property type="entry name" value="Globin-like_sf"/>
</dbReference>
<keyword evidence="4" id="KW-0813">Transport</keyword>
<organism evidence="6 7">
    <name type="scientific">Porphyridium purpureum</name>
    <name type="common">Red alga</name>
    <name type="synonym">Porphyridium cruentum</name>
    <dbReference type="NCBI Taxonomy" id="35688"/>
    <lineage>
        <taxon>Eukaryota</taxon>
        <taxon>Rhodophyta</taxon>
        <taxon>Bangiophyceae</taxon>
        <taxon>Porphyridiales</taxon>
        <taxon>Porphyridiaceae</taxon>
        <taxon>Porphyridium</taxon>
    </lineage>
</organism>
<keyword evidence="4" id="KW-0561">Oxygen transport</keyword>
<reference evidence="7" key="1">
    <citation type="journal article" date="2019" name="Nat. Commun.">
        <title>Expansion of phycobilisome linker gene families in mesophilic red algae.</title>
        <authorList>
            <person name="Lee J."/>
            <person name="Kim D."/>
            <person name="Bhattacharya D."/>
            <person name="Yoon H.S."/>
        </authorList>
    </citation>
    <scope>NUCLEOTIDE SEQUENCE [LARGE SCALE GENOMIC DNA]</scope>
    <source>
        <strain evidence="7">CCMP 1328</strain>
    </source>
</reference>
<evidence type="ECO:0000256" key="4">
    <source>
        <dbReference type="RuleBase" id="RU000356"/>
    </source>
</evidence>
<dbReference type="PANTHER" id="PTHR43396:SF3">
    <property type="entry name" value="FLAVOHEMOPROTEIN"/>
    <property type="match status" value="1"/>
</dbReference>
<dbReference type="AlphaFoldDB" id="A0A5J4Z8H3"/>
<protein>
    <submittedName>
        <fullName evidence="6">Flavohemoprotein</fullName>
    </submittedName>
</protein>
<dbReference type="GO" id="GO:0005344">
    <property type="term" value="F:oxygen carrier activity"/>
    <property type="evidence" value="ECO:0007669"/>
    <property type="project" value="UniProtKB-KW"/>
</dbReference>
<comment type="similarity">
    <text evidence="4">Belongs to the globin family.</text>
</comment>
<dbReference type="GO" id="GO:0019825">
    <property type="term" value="F:oxygen binding"/>
    <property type="evidence" value="ECO:0007669"/>
    <property type="project" value="InterPro"/>
</dbReference>
<feature type="domain" description="Globin" evidence="5">
    <location>
        <begin position="6"/>
        <end position="151"/>
    </location>
</feature>
<dbReference type="SUPFAM" id="SSF63380">
    <property type="entry name" value="Riboflavin synthase domain-like"/>
    <property type="match status" value="1"/>
</dbReference>
<dbReference type="Gene3D" id="2.40.30.10">
    <property type="entry name" value="Translation factors"/>
    <property type="match status" value="1"/>
</dbReference>
<keyword evidence="2" id="KW-0479">Metal-binding</keyword>
<proteinExistence type="inferred from homology"/>
<dbReference type="GO" id="GO:0046872">
    <property type="term" value="F:metal ion binding"/>
    <property type="evidence" value="ECO:0007669"/>
    <property type="project" value="UniProtKB-KW"/>
</dbReference>
<evidence type="ECO:0000259" key="5">
    <source>
        <dbReference type="PROSITE" id="PS01033"/>
    </source>
</evidence>
<accession>A0A5J4Z8H3</accession>
<dbReference type="PANTHER" id="PTHR43396">
    <property type="entry name" value="FLAVOHEMOPROTEIN"/>
    <property type="match status" value="1"/>
</dbReference>
<dbReference type="OrthoDB" id="436496at2759"/>
<dbReference type="Pfam" id="PF00042">
    <property type="entry name" value="Globin"/>
    <property type="match status" value="1"/>
</dbReference>
<comment type="caution">
    <text evidence="6">The sequence shown here is derived from an EMBL/GenBank/DDBJ whole genome shotgun (WGS) entry which is preliminary data.</text>
</comment>
<evidence type="ECO:0000313" key="7">
    <source>
        <dbReference type="Proteomes" id="UP000324585"/>
    </source>
</evidence>
<dbReference type="GO" id="GO:0071500">
    <property type="term" value="P:cellular response to nitrosative stress"/>
    <property type="evidence" value="ECO:0007669"/>
    <property type="project" value="TreeGrafter"/>
</dbReference>
<dbReference type="EMBL" id="VRMN01000001">
    <property type="protein sequence ID" value="KAA8499448.1"/>
    <property type="molecule type" value="Genomic_DNA"/>
</dbReference>
<dbReference type="InterPro" id="IPR000971">
    <property type="entry name" value="Globin"/>
</dbReference>